<dbReference type="EMBL" id="VCKY01000212">
    <property type="protein sequence ID" value="TMR09887.1"/>
    <property type="molecule type" value="Genomic_DNA"/>
</dbReference>
<evidence type="ECO:0000256" key="5">
    <source>
        <dbReference type="ARBA" id="ARBA00023136"/>
    </source>
</evidence>
<dbReference type="Pfam" id="PF02653">
    <property type="entry name" value="BPD_transp_2"/>
    <property type="match status" value="1"/>
</dbReference>
<feature type="region of interest" description="Disordered" evidence="6">
    <location>
        <begin position="1"/>
        <end position="41"/>
    </location>
</feature>
<evidence type="ECO:0000256" key="2">
    <source>
        <dbReference type="ARBA" id="ARBA00022475"/>
    </source>
</evidence>
<comment type="caution">
    <text evidence="8">The sequence shown here is derived from an EMBL/GenBank/DDBJ whole genome shotgun (WGS) entry which is preliminary data.</text>
</comment>
<feature type="transmembrane region" description="Helical" evidence="7">
    <location>
        <begin position="318"/>
        <end position="339"/>
    </location>
</feature>
<keyword evidence="3 7" id="KW-0812">Transmembrane</keyword>
<proteinExistence type="predicted"/>
<evidence type="ECO:0000313" key="8">
    <source>
        <dbReference type="EMBL" id="TMR09887.1"/>
    </source>
</evidence>
<feature type="transmembrane region" description="Helical" evidence="7">
    <location>
        <begin position="266"/>
        <end position="285"/>
    </location>
</feature>
<feature type="transmembrane region" description="Helical" evidence="7">
    <location>
        <begin position="166"/>
        <end position="185"/>
    </location>
</feature>
<accession>A0A5S4F1S3</accession>
<feature type="transmembrane region" description="Helical" evidence="7">
    <location>
        <begin position="140"/>
        <end position="159"/>
    </location>
</feature>
<evidence type="ECO:0000256" key="1">
    <source>
        <dbReference type="ARBA" id="ARBA00004651"/>
    </source>
</evidence>
<protein>
    <recommendedName>
        <fullName evidence="10">ABC transporter permease</fullName>
    </recommendedName>
</protein>
<evidence type="ECO:0000256" key="3">
    <source>
        <dbReference type="ARBA" id="ARBA00022692"/>
    </source>
</evidence>
<feature type="transmembrane region" description="Helical" evidence="7">
    <location>
        <begin position="63"/>
        <end position="83"/>
    </location>
</feature>
<reference evidence="8 9" key="1">
    <citation type="submission" date="2019-05" db="EMBL/GenBank/DDBJ databases">
        <title>Draft genome sequence of Nonomuraea turkmeniaca DSM 43926.</title>
        <authorList>
            <person name="Saricaoglu S."/>
            <person name="Isik K."/>
        </authorList>
    </citation>
    <scope>NUCLEOTIDE SEQUENCE [LARGE SCALE GENOMIC DNA]</scope>
    <source>
        <strain evidence="8 9">DSM 43926</strain>
    </source>
</reference>
<feature type="transmembrane region" description="Helical" evidence="7">
    <location>
        <begin position="235"/>
        <end position="260"/>
    </location>
</feature>
<evidence type="ECO:0008006" key="10">
    <source>
        <dbReference type="Google" id="ProtNLM"/>
    </source>
</evidence>
<feature type="transmembrane region" description="Helical" evidence="7">
    <location>
        <begin position="292"/>
        <end position="312"/>
    </location>
</feature>
<dbReference type="OrthoDB" id="3536910at2"/>
<dbReference type="GO" id="GO:0022857">
    <property type="term" value="F:transmembrane transporter activity"/>
    <property type="evidence" value="ECO:0007669"/>
    <property type="project" value="InterPro"/>
</dbReference>
<evidence type="ECO:0000256" key="6">
    <source>
        <dbReference type="SAM" id="MobiDB-lite"/>
    </source>
</evidence>
<dbReference type="PANTHER" id="PTHR32196">
    <property type="entry name" value="ABC TRANSPORTER PERMEASE PROTEIN YPHD-RELATED-RELATED"/>
    <property type="match status" value="1"/>
</dbReference>
<keyword evidence="5 7" id="KW-0472">Membrane</keyword>
<feature type="transmembrane region" description="Helical" evidence="7">
    <location>
        <begin position="205"/>
        <end position="223"/>
    </location>
</feature>
<keyword evidence="4 7" id="KW-1133">Transmembrane helix</keyword>
<comment type="subcellular location">
    <subcellularLocation>
        <location evidence="1">Cell membrane</location>
        <topology evidence="1">Multi-pass membrane protein</topology>
    </subcellularLocation>
</comment>
<feature type="transmembrane region" description="Helical" evidence="7">
    <location>
        <begin position="117"/>
        <end position="134"/>
    </location>
</feature>
<name>A0A5S4F1S3_9ACTN</name>
<dbReference type="InterPro" id="IPR001851">
    <property type="entry name" value="ABC_transp_permease"/>
</dbReference>
<dbReference type="Proteomes" id="UP000309128">
    <property type="component" value="Unassembled WGS sequence"/>
</dbReference>
<organism evidence="8 9">
    <name type="scientific">Nonomuraea turkmeniaca</name>
    <dbReference type="NCBI Taxonomy" id="103838"/>
    <lineage>
        <taxon>Bacteria</taxon>
        <taxon>Bacillati</taxon>
        <taxon>Actinomycetota</taxon>
        <taxon>Actinomycetes</taxon>
        <taxon>Streptosporangiales</taxon>
        <taxon>Streptosporangiaceae</taxon>
        <taxon>Nonomuraea</taxon>
    </lineage>
</organism>
<evidence type="ECO:0000256" key="4">
    <source>
        <dbReference type="ARBA" id="ARBA00022989"/>
    </source>
</evidence>
<sequence>MGRPPRARPAAPPSRFQGRAASKDELLPRTSRLPGQERKRRERLQRSSDVVTIDGVSVSRWQWAWEGVLGVITVLALGMVLVTTPTVHLLNILAQAAPLGLIAAGMALSLRTGVPNLAVGALSALSGALVATAVDVAELSLVAGLLLVLGLAAFAGLVLGAFTVLVAAPAWAVTLGAAMACEAMLLAVTDGRAIPVEDRLPVPQLVWFAVFAVVSVGGGLLWARRDVRDWLSKGWTAGVVGLAGSSVLAALGGFVLVMRLGVAQPASQGTLTTVFALAAVLLGGTSPNGERGAVTGTLLSVLILAIVQGQLAVLNAPLWIYSLILAVVVVAGLTVSRLLRA</sequence>
<dbReference type="GO" id="GO:0005886">
    <property type="term" value="C:plasma membrane"/>
    <property type="evidence" value="ECO:0007669"/>
    <property type="project" value="UniProtKB-SubCell"/>
</dbReference>
<dbReference type="PANTHER" id="PTHR32196:SF72">
    <property type="entry name" value="RIBOSE IMPORT PERMEASE PROTEIN RBSC"/>
    <property type="match status" value="1"/>
</dbReference>
<feature type="transmembrane region" description="Helical" evidence="7">
    <location>
        <begin position="89"/>
        <end position="110"/>
    </location>
</feature>
<keyword evidence="9" id="KW-1185">Reference proteome</keyword>
<keyword evidence="2" id="KW-1003">Cell membrane</keyword>
<gene>
    <name evidence="8" type="ORF">ETD86_41705</name>
</gene>
<evidence type="ECO:0000313" key="9">
    <source>
        <dbReference type="Proteomes" id="UP000309128"/>
    </source>
</evidence>
<evidence type="ECO:0000256" key="7">
    <source>
        <dbReference type="SAM" id="Phobius"/>
    </source>
</evidence>
<dbReference type="AlphaFoldDB" id="A0A5S4F1S3"/>